<reference evidence="2" key="1">
    <citation type="submission" date="2016-10" db="EMBL/GenBank/DDBJ databases">
        <authorList>
            <person name="Varghese N."/>
            <person name="Submissions S."/>
        </authorList>
    </citation>
    <scope>NUCLEOTIDE SEQUENCE [LARGE SCALE GENOMIC DNA]</scope>
    <source>
        <strain evidence="2">CGMCC 1.8975</strain>
    </source>
</reference>
<evidence type="ECO:0000313" key="2">
    <source>
        <dbReference type="Proteomes" id="UP000199249"/>
    </source>
</evidence>
<proteinExistence type="predicted"/>
<sequence length="76" mass="8555">MLAKHKKRLAAVWDKLGEIQAEVTAVAAEHAEYMDARSEKWHESDAGEQFDMDQGELETMESSLEEVVAALDNLIH</sequence>
<keyword evidence="2" id="KW-1185">Reference proteome</keyword>
<gene>
    <name evidence="1" type="ORF">SAMN04488069_1264</name>
</gene>
<evidence type="ECO:0000313" key="1">
    <source>
        <dbReference type="EMBL" id="SDY97947.1"/>
    </source>
</evidence>
<organism evidence="1 2">
    <name type="scientific">Hymenobacter psychrophilus</name>
    <dbReference type="NCBI Taxonomy" id="651662"/>
    <lineage>
        <taxon>Bacteria</taxon>
        <taxon>Pseudomonadati</taxon>
        <taxon>Bacteroidota</taxon>
        <taxon>Cytophagia</taxon>
        <taxon>Cytophagales</taxon>
        <taxon>Hymenobacteraceae</taxon>
        <taxon>Hymenobacter</taxon>
    </lineage>
</organism>
<dbReference type="RefSeq" id="WP_092743881.1">
    <property type="nucleotide sequence ID" value="NZ_FNOV01000026.1"/>
</dbReference>
<dbReference type="Proteomes" id="UP000199249">
    <property type="component" value="Unassembled WGS sequence"/>
</dbReference>
<accession>A0A1H3PA26</accession>
<dbReference type="EMBL" id="FNOV01000026">
    <property type="protein sequence ID" value="SDY97947.1"/>
    <property type="molecule type" value="Genomic_DNA"/>
</dbReference>
<name>A0A1H3PA26_9BACT</name>
<dbReference type="STRING" id="651662.SAMN04488069_1264"/>
<dbReference type="AlphaFoldDB" id="A0A1H3PA26"/>
<protein>
    <submittedName>
        <fullName evidence="1">Uncharacterized protein</fullName>
    </submittedName>
</protein>